<evidence type="ECO:0000313" key="3">
    <source>
        <dbReference type="Proteomes" id="UP000257109"/>
    </source>
</evidence>
<dbReference type="OrthoDB" id="5544992at2759"/>
<dbReference type="AlphaFoldDB" id="A0A371G6K7"/>
<feature type="compositionally biased region" description="Polar residues" evidence="1">
    <location>
        <begin position="98"/>
        <end position="125"/>
    </location>
</feature>
<gene>
    <name evidence="2" type="ORF">CR513_32493</name>
</gene>
<name>A0A371G6K7_MUCPR</name>
<feature type="non-terminal residue" evidence="2">
    <location>
        <position position="125"/>
    </location>
</feature>
<organism evidence="2 3">
    <name type="scientific">Mucuna pruriens</name>
    <name type="common">Velvet bean</name>
    <name type="synonym">Dolichos pruriens</name>
    <dbReference type="NCBI Taxonomy" id="157652"/>
    <lineage>
        <taxon>Eukaryota</taxon>
        <taxon>Viridiplantae</taxon>
        <taxon>Streptophyta</taxon>
        <taxon>Embryophyta</taxon>
        <taxon>Tracheophyta</taxon>
        <taxon>Spermatophyta</taxon>
        <taxon>Magnoliopsida</taxon>
        <taxon>eudicotyledons</taxon>
        <taxon>Gunneridae</taxon>
        <taxon>Pentapetalae</taxon>
        <taxon>rosids</taxon>
        <taxon>fabids</taxon>
        <taxon>Fabales</taxon>
        <taxon>Fabaceae</taxon>
        <taxon>Papilionoideae</taxon>
        <taxon>50 kb inversion clade</taxon>
        <taxon>NPAAA clade</taxon>
        <taxon>indigoferoid/millettioid clade</taxon>
        <taxon>Phaseoleae</taxon>
        <taxon>Mucuna</taxon>
    </lineage>
</organism>
<reference evidence="2" key="1">
    <citation type="submission" date="2018-05" db="EMBL/GenBank/DDBJ databases">
        <title>Draft genome of Mucuna pruriens seed.</title>
        <authorList>
            <person name="Nnadi N.E."/>
            <person name="Vos R."/>
            <person name="Hasami M.H."/>
            <person name="Devisetty U.K."/>
            <person name="Aguiy J.C."/>
        </authorList>
    </citation>
    <scope>NUCLEOTIDE SEQUENCE [LARGE SCALE GENOMIC DNA]</scope>
    <source>
        <strain evidence="2">JCA_2017</strain>
    </source>
</reference>
<proteinExistence type="predicted"/>
<comment type="caution">
    <text evidence="2">The sequence shown here is derived from an EMBL/GenBank/DDBJ whole genome shotgun (WGS) entry which is preliminary data.</text>
</comment>
<protein>
    <submittedName>
        <fullName evidence="2">Uncharacterized protein</fullName>
    </submittedName>
</protein>
<dbReference type="EMBL" id="QJKJ01006584">
    <property type="protein sequence ID" value="RDX86199.1"/>
    <property type="molecule type" value="Genomic_DNA"/>
</dbReference>
<sequence length="125" mass="14823">MTLEITRNYMFYSSIRRVFNFRQGILLEIEYYGTQNGLWIELDQYQGLKMYKVDSIAYTWLVQILRKEKLPSLIRYFLLCWMKKPNGHPCLIKEVPTQKDQPPKENSPQRVVLGNTTSTANDQDI</sequence>
<evidence type="ECO:0000313" key="2">
    <source>
        <dbReference type="EMBL" id="RDX86199.1"/>
    </source>
</evidence>
<evidence type="ECO:0000256" key="1">
    <source>
        <dbReference type="SAM" id="MobiDB-lite"/>
    </source>
</evidence>
<keyword evidence="3" id="KW-1185">Reference proteome</keyword>
<dbReference type="Proteomes" id="UP000257109">
    <property type="component" value="Unassembled WGS sequence"/>
</dbReference>
<feature type="region of interest" description="Disordered" evidence="1">
    <location>
        <begin position="92"/>
        <end position="125"/>
    </location>
</feature>
<accession>A0A371G6K7</accession>